<organism evidence="1 2">
    <name type="scientific">Lactuca sativa</name>
    <name type="common">Garden lettuce</name>
    <dbReference type="NCBI Taxonomy" id="4236"/>
    <lineage>
        <taxon>Eukaryota</taxon>
        <taxon>Viridiplantae</taxon>
        <taxon>Streptophyta</taxon>
        <taxon>Embryophyta</taxon>
        <taxon>Tracheophyta</taxon>
        <taxon>Spermatophyta</taxon>
        <taxon>Magnoliopsida</taxon>
        <taxon>eudicotyledons</taxon>
        <taxon>Gunneridae</taxon>
        <taxon>Pentapetalae</taxon>
        <taxon>asterids</taxon>
        <taxon>campanulids</taxon>
        <taxon>Asterales</taxon>
        <taxon>Asteraceae</taxon>
        <taxon>Cichorioideae</taxon>
        <taxon>Cichorieae</taxon>
        <taxon>Lactucinae</taxon>
        <taxon>Lactuca</taxon>
    </lineage>
</organism>
<evidence type="ECO:0000313" key="1">
    <source>
        <dbReference type="EMBL" id="KAJ0185080.1"/>
    </source>
</evidence>
<dbReference type="EMBL" id="NBSK02000009">
    <property type="protein sequence ID" value="KAJ0185080.1"/>
    <property type="molecule type" value="Genomic_DNA"/>
</dbReference>
<keyword evidence="2" id="KW-1185">Reference proteome</keyword>
<name>A0A9R1WM29_LACSA</name>
<evidence type="ECO:0000313" key="2">
    <source>
        <dbReference type="Proteomes" id="UP000235145"/>
    </source>
</evidence>
<dbReference type="Proteomes" id="UP000235145">
    <property type="component" value="Unassembled WGS sequence"/>
</dbReference>
<sequence>MHITDHLCDCKLPSRVKISRAPENHGRKFRNGIVQIVNFDEDEGRTDGIRYYIMKLKDECNLARNFVLWRMKSTRIQQSQLEVVTPQSCIDCVIFLVCKSVDLNV</sequence>
<dbReference type="AlphaFoldDB" id="A0A9R1WM29"/>
<accession>A0A9R1WM29</accession>
<protein>
    <submittedName>
        <fullName evidence="1">Uncharacterized protein</fullName>
    </submittedName>
</protein>
<comment type="caution">
    <text evidence="1">The sequence shown here is derived from an EMBL/GenBank/DDBJ whole genome shotgun (WGS) entry which is preliminary data.</text>
</comment>
<reference evidence="1 2" key="1">
    <citation type="journal article" date="2017" name="Nat. Commun.">
        <title>Genome assembly with in vitro proximity ligation data and whole-genome triplication in lettuce.</title>
        <authorList>
            <person name="Reyes-Chin-Wo S."/>
            <person name="Wang Z."/>
            <person name="Yang X."/>
            <person name="Kozik A."/>
            <person name="Arikit S."/>
            <person name="Song C."/>
            <person name="Xia L."/>
            <person name="Froenicke L."/>
            <person name="Lavelle D.O."/>
            <person name="Truco M.J."/>
            <person name="Xia R."/>
            <person name="Zhu S."/>
            <person name="Xu C."/>
            <person name="Xu H."/>
            <person name="Xu X."/>
            <person name="Cox K."/>
            <person name="Korf I."/>
            <person name="Meyers B.C."/>
            <person name="Michelmore R.W."/>
        </authorList>
    </citation>
    <scope>NUCLEOTIDE SEQUENCE [LARGE SCALE GENOMIC DNA]</scope>
    <source>
        <strain evidence="2">cv. Salinas</strain>
        <tissue evidence="1">Seedlings</tissue>
    </source>
</reference>
<proteinExistence type="predicted"/>
<gene>
    <name evidence="1" type="ORF">LSAT_V11C900503550</name>
</gene>